<dbReference type="STRING" id="1907.SGLAU_30740"/>
<evidence type="ECO:0000256" key="1">
    <source>
        <dbReference type="ARBA" id="ARBA00022527"/>
    </source>
</evidence>
<dbReference type="KEGG" id="sgu:SGLAU_30740"/>
<dbReference type="AlphaFoldDB" id="A0A089XJD7"/>
<proteinExistence type="predicted"/>
<evidence type="ECO:0000313" key="3">
    <source>
        <dbReference type="EMBL" id="AIS02082.1"/>
    </source>
</evidence>
<keyword evidence="4" id="KW-1185">Reference proteome</keyword>
<dbReference type="Pfam" id="PF13581">
    <property type="entry name" value="HATPase_c_2"/>
    <property type="match status" value="1"/>
</dbReference>
<sequence>MENSLKQQARNVRTPGARRPLALTCTWERTVPDIAEARRAVTDLLRQAGRPPRRRVTEDACLIVSELVTNAVRHAPGPCSLTLNVSPDGRSLRITVRDSSPRLPEVQPRDPGRIGGHGLHLVRSLSVRFHATPRATGKDVSATVSLDDAGHG</sequence>
<gene>
    <name evidence="3" type="ORF">SGLAU_30740</name>
</gene>
<accession>A0A089XJD7</accession>
<name>A0A089XJD7_STRGA</name>
<dbReference type="eggNOG" id="COG2172">
    <property type="taxonomic scope" value="Bacteria"/>
</dbReference>
<evidence type="ECO:0000313" key="4">
    <source>
        <dbReference type="Proteomes" id="UP000029482"/>
    </source>
</evidence>
<dbReference type="Gene3D" id="3.30.565.10">
    <property type="entry name" value="Histidine kinase-like ATPase, C-terminal domain"/>
    <property type="match status" value="1"/>
</dbReference>
<organism evidence="3 4">
    <name type="scientific">Streptomyces glaucescens</name>
    <dbReference type="NCBI Taxonomy" id="1907"/>
    <lineage>
        <taxon>Bacteria</taxon>
        <taxon>Bacillati</taxon>
        <taxon>Actinomycetota</taxon>
        <taxon>Actinomycetes</taxon>
        <taxon>Kitasatosporales</taxon>
        <taxon>Streptomycetaceae</taxon>
        <taxon>Streptomyces</taxon>
    </lineage>
</organism>
<dbReference type="HOGENOM" id="CLU_090336_22_2_11"/>
<dbReference type="InterPro" id="IPR050267">
    <property type="entry name" value="Anti-sigma-factor_SerPK"/>
</dbReference>
<keyword evidence="1" id="KW-0418">Kinase</keyword>
<feature type="domain" description="Histidine kinase/HSP90-like ATPase" evidence="2">
    <location>
        <begin position="33"/>
        <end position="142"/>
    </location>
</feature>
<dbReference type="PANTHER" id="PTHR35526:SF3">
    <property type="entry name" value="ANTI-SIGMA-F FACTOR RSBW"/>
    <property type="match status" value="1"/>
</dbReference>
<dbReference type="PANTHER" id="PTHR35526">
    <property type="entry name" value="ANTI-SIGMA-F FACTOR RSBW-RELATED"/>
    <property type="match status" value="1"/>
</dbReference>
<dbReference type="GO" id="GO:0004674">
    <property type="term" value="F:protein serine/threonine kinase activity"/>
    <property type="evidence" value="ECO:0007669"/>
    <property type="project" value="UniProtKB-KW"/>
</dbReference>
<evidence type="ECO:0000259" key="2">
    <source>
        <dbReference type="Pfam" id="PF13581"/>
    </source>
</evidence>
<dbReference type="EMBL" id="CP009438">
    <property type="protein sequence ID" value="AIS02082.1"/>
    <property type="molecule type" value="Genomic_DNA"/>
</dbReference>
<dbReference type="InterPro" id="IPR003594">
    <property type="entry name" value="HATPase_dom"/>
</dbReference>
<keyword evidence="1" id="KW-0808">Transferase</keyword>
<keyword evidence="1" id="KW-0723">Serine/threonine-protein kinase</keyword>
<dbReference type="SUPFAM" id="SSF55874">
    <property type="entry name" value="ATPase domain of HSP90 chaperone/DNA topoisomerase II/histidine kinase"/>
    <property type="match status" value="1"/>
</dbReference>
<dbReference type="Proteomes" id="UP000029482">
    <property type="component" value="Chromosome"/>
</dbReference>
<dbReference type="OrthoDB" id="5184679at2"/>
<dbReference type="InterPro" id="IPR036890">
    <property type="entry name" value="HATPase_C_sf"/>
</dbReference>
<dbReference type="CDD" id="cd16936">
    <property type="entry name" value="HATPase_RsbW-like"/>
    <property type="match status" value="1"/>
</dbReference>
<protein>
    <recommendedName>
        <fullName evidence="2">Histidine kinase/HSP90-like ATPase domain-containing protein</fullName>
    </recommendedName>
</protein>
<reference evidence="3" key="1">
    <citation type="submission" date="2014-09" db="EMBL/GenBank/DDBJ databases">
        <title>Complete genome sequence of the Actinobacterium Streptomyces glaucescens GLA.O (=DSM 40922) consisting of a linear chromosome and one linear plasmid.</title>
        <authorList>
            <person name="Ortseifen V."/>
            <person name="Albersmeier A."/>
            <person name="Winkler A."/>
            <person name="Puhler A."/>
            <person name="Kalinowski J."/>
            <person name="Ruckert C."/>
        </authorList>
    </citation>
    <scope>NUCLEOTIDE SEQUENCE [LARGE SCALE GENOMIC DNA]</scope>
    <source>
        <strain evidence="3">GLA.O</strain>
    </source>
</reference>
<dbReference type="RefSeq" id="WP_043505766.1">
    <property type="nucleotide sequence ID" value="NZ_CP009438.1"/>
</dbReference>